<protein>
    <recommendedName>
        <fullName evidence="5">Leucine-binding protein domain-containing protein</fullName>
    </recommendedName>
</protein>
<evidence type="ECO:0000313" key="6">
    <source>
        <dbReference type="EMBL" id="MDP9900789.1"/>
    </source>
</evidence>
<feature type="signal peptide" evidence="4">
    <location>
        <begin position="1"/>
        <end position="21"/>
    </location>
</feature>
<evidence type="ECO:0000256" key="2">
    <source>
        <dbReference type="ARBA" id="ARBA00022729"/>
    </source>
</evidence>
<feature type="region of interest" description="Disordered" evidence="3">
    <location>
        <begin position="163"/>
        <end position="195"/>
    </location>
</feature>
<dbReference type="Gene3D" id="3.40.50.2300">
    <property type="match status" value="1"/>
</dbReference>
<dbReference type="PANTHER" id="PTHR30483:SF6">
    <property type="entry name" value="PERIPLASMIC BINDING PROTEIN OF ABC TRANSPORTER FOR NATURAL AMINO ACIDS"/>
    <property type="match status" value="1"/>
</dbReference>
<feature type="domain" description="Leucine-binding protein" evidence="5">
    <location>
        <begin position="28"/>
        <end position="163"/>
    </location>
</feature>
<gene>
    <name evidence="6" type="ORF">J2W36_003055</name>
</gene>
<reference evidence="6 7" key="1">
    <citation type="submission" date="2023-07" db="EMBL/GenBank/DDBJ databases">
        <title>Sorghum-associated microbial communities from plants grown in Nebraska, USA.</title>
        <authorList>
            <person name="Schachtman D."/>
        </authorList>
    </citation>
    <scope>NUCLEOTIDE SEQUENCE [LARGE SCALE GENOMIC DNA]</scope>
    <source>
        <strain evidence="6 7">DS1607</strain>
    </source>
</reference>
<dbReference type="InterPro" id="IPR051010">
    <property type="entry name" value="BCAA_transport"/>
</dbReference>
<dbReference type="InterPro" id="IPR028082">
    <property type="entry name" value="Peripla_BP_I"/>
</dbReference>
<dbReference type="SUPFAM" id="SSF53822">
    <property type="entry name" value="Periplasmic binding protein-like I"/>
    <property type="match status" value="1"/>
</dbReference>
<evidence type="ECO:0000256" key="1">
    <source>
        <dbReference type="ARBA" id="ARBA00010062"/>
    </source>
</evidence>
<evidence type="ECO:0000313" key="7">
    <source>
        <dbReference type="Proteomes" id="UP001226867"/>
    </source>
</evidence>
<evidence type="ECO:0000256" key="4">
    <source>
        <dbReference type="SAM" id="SignalP"/>
    </source>
</evidence>
<keyword evidence="7" id="KW-1185">Reference proteome</keyword>
<organism evidence="6 7">
    <name type="scientific">Variovorax ginsengisoli</name>
    <dbReference type="NCBI Taxonomy" id="363844"/>
    <lineage>
        <taxon>Bacteria</taxon>
        <taxon>Pseudomonadati</taxon>
        <taxon>Pseudomonadota</taxon>
        <taxon>Betaproteobacteria</taxon>
        <taxon>Burkholderiales</taxon>
        <taxon>Comamonadaceae</taxon>
        <taxon>Variovorax</taxon>
    </lineage>
</organism>
<proteinExistence type="inferred from homology"/>
<evidence type="ECO:0000259" key="5">
    <source>
        <dbReference type="Pfam" id="PF13458"/>
    </source>
</evidence>
<sequence>MNKVWSVCALGAMALSGAAWSQVSEDVIRIGFISDMSGIYRDYDGPAGADAIRMAIADVGGAVNGKKIELLIMDHQNKPDIAAAKAREWFDVNKVDMLIGGVNSGAAIAMAGVAAEKKKPYFVVGSGASSLTNEFCSPYTVHYAYDTVALARGTAGAVVKGGGNPGTSCRPTTPSVPRCRTMRPRSSWPTAAPSPVRSSIHWVPATSRPSCCRPRARRRRCSRWPMRAATP</sequence>
<name>A0ABT9S8W2_9BURK</name>
<dbReference type="PANTHER" id="PTHR30483">
    <property type="entry name" value="LEUCINE-SPECIFIC-BINDING PROTEIN"/>
    <property type="match status" value="1"/>
</dbReference>
<feature type="compositionally biased region" description="Polar residues" evidence="3">
    <location>
        <begin position="166"/>
        <end position="175"/>
    </location>
</feature>
<comment type="caution">
    <text evidence="6">The sequence shown here is derived from an EMBL/GenBank/DDBJ whole genome shotgun (WGS) entry which is preliminary data.</text>
</comment>
<accession>A0ABT9S8W2</accession>
<feature type="chain" id="PRO_5046156456" description="Leucine-binding protein domain-containing protein" evidence="4">
    <location>
        <begin position="22"/>
        <end position="231"/>
    </location>
</feature>
<keyword evidence="2 4" id="KW-0732">Signal</keyword>
<dbReference type="Proteomes" id="UP001226867">
    <property type="component" value="Unassembled WGS sequence"/>
</dbReference>
<comment type="similarity">
    <text evidence="1">Belongs to the leucine-binding protein family.</text>
</comment>
<evidence type="ECO:0000256" key="3">
    <source>
        <dbReference type="SAM" id="MobiDB-lite"/>
    </source>
</evidence>
<dbReference type="InterPro" id="IPR028081">
    <property type="entry name" value="Leu-bd"/>
</dbReference>
<dbReference type="Pfam" id="PF13458">
    <property type="entry name" value="Peripla_BP_6"/>
    <property type="match status" value="1"/>
</dbReference>
<dbReference type="EMBL" id="JAUSRO010000009">
    <property type="protein sequence ID" value="MDP9900789.1"/>
    <property type="molecule type" value="Genomic_DNA"/>
</dbReference>